<evidence type="ECO:0000256" key="1">
    <source>
        <dbReference type="SAM" id="SignalP"/>
    </source>
</evidence>
<keyword evidence="1" id="KW-0732">Signal</keyword>
<dbReference type="Proteomes" id="UP001066276">
    <property type="component" value="Chromosome 5"/>
</dbReference>
<reference evidence="2" key="1">
    <citation type="journal article" date="2022" name="bioRxiv">
        <title>Sequencing and chromosome-scale assembly of the giantPleurodeles waltlgenome.</title>
        <authorList>
            <person name="Brown T."/>
            <person name="Elewa A."/>
            <person name="Iarovenko S."/>
            <person name="Subramanian E."/>
            <person name="Araus A.J."/>
            <person name="Petzold A."/>
            <person name="Susuki M."/>
            <person name="Suzuki K.-i.T."/>
            <person name="Hayashi T."/>
            <person name="Toyoda A."/>
            <person name="Oliveira C."/>
            <person name="Osipova E."/>
            <person name="Leigh N.D."/>
            <person name="Simon A."/>
            <person name="Yun M.H."/>
        </authorList>
    </citation>
    <scope>NUCLEOTIDE SEQUENCE</scope>
    <source>
        <strain evidence="2">20211129_DDA</strain>
        <tissue evidence="2">Liver</tissue>
    </source>
</reference>
<accession>A0AAV7RWP4</accession>
<feature type="signal peptide" evidence="1">
    <location>
        <begin position="1"/>
        <end position="16"/>
    </location>
</feature>
<protein>
    <recommendedName>
        <fullName evidence="4">Secreted protein</fullName>
    </recommendedName>
</protein>
<name>A0AAV7RWP4_PLEWA</name>
<comment type="caution">
    <text evidence="2">The sequence shown here is derived from an EMBL/GenBank/DDBJ whole genome shotgun (WGS) entry which is preliminary data.</text>
</comment>
<dbReference type="EMBL" id="JANPWB010000009">
    <property type="protein sequence ID" value="KAJ1155345.1"/>
    <property type="molecule type" value="Genomic_DNA"/>
</dbReference>
<evidence type="ECO:0008006" key="4">
    <source>
        <dbReference type="Google" id="ProtNLM"/>
    </source>
</evidence>
<evidence type="ECO:0000313" key="3">
    <source>
        <dbReference type="Proteomes" id="UP001066276"/>
    </source>
</evidence>
<feature type="chain" id="PRO_5043944689" description="Secreted protein" evidence="1">
    <location>
        <begin position="17"/>
        <end position="194"/>
    </location>
</feature>
<gene>
    <name evidence="2" type="ORF">NDU88_008075</name>
</gene>
<evidence type="ECO:0000313" key="2">
    <source>
        <dbReference type="EMBL" id="KAJ1155345.1"/>
    </source>
</evidence>
<organism evidence="2 3">
    <name type="scientific">Pleurodeles waltl</name>
    <name type="common">Iberian ribbed newt</name>
    <dbReference type="NCBI Taxonomy" id="8319"/>
    <lineage>
        <taxon>Eukaryota</taxon>
        <taxon>Metazoa</taxon>
        <taxon>Chordata</taxon>
        <taxon>Craniata</taxon>
        <taxon>Vertebrata</taxon>
        <taxon>Euteleostomi</taxon>
        <taxon>Amphibia</taxon>
        <taxon>Batrachia</taxon>
        <taxon>Caudata</taxon>
        <taxon>Salamandroidea</taxon>
        <taxon>Salamandridae</taxon>
        <taxon>Pleurodelinae</taxon>
        <taxon>Pleurodeles</taxon>
    </lineage>
</organism>
<dbReference type="AlphaFoldDB" id="A0AAV7RWP4"/>
<keyword evidence="3" id="KW-1185">Reference proteome</keyword>
<sequence length="194" mass="21108">MSVVTALAASAFGCAAGVCSICAARARESSCDRPSVRMSFICIFGCCRTRSRRFAQRSLQCSFGLLFAQRSLPVFIYFFLLRALRGFVFYADLRSGADVCATAVAGRVREGPLSRTCALDFPCPDSSAAGAPIEETLLPGLTRALVQRSTAYRGPGVRVRRVEVRQGSVRAPVRRAFSSQNRRGRRRPQVISAS</sequence>
<proteinExistence type="predicted"/>